<keyword evidence="2" id="KW-1185">Reference proteome</keyword>
<evidence type="ECO:0000313" key="1">
    <source>
        <dbReference type="EMBL" id="MFC5060539.1"/>
    </source>
</evidence>
<organism evidence="1 2">
    <name type="scientific">Saccharothrix xinjiangensis</name>
    <dbReference type="NCBI Taxonomy" id="204798"/>
    <lineage>
        <taxon>Bacteria</taxon>
        <taxon>Bacillati</taxon>
        <taxon>Actinomycetota</taxon>
        <taxon>Actinomycetes</taxon>
        <taxon>Pseudonocardiales</taxon>
        <taxon>Pseudonocardiaceae</taxon>
        <taxon>Saccharothrix</taxon>
    </lineage>
</organism>
<proteinExistence type="predicted"/>
<dbReference type="EMBL" id="JBHSJB010000053">
    <property type="protein sequence ID" value="MFC5060539.1"/>
    <property type="molecule type" value="Genomic_DNA"/>
</dbReference>
<comment type="caution">
    <text evidence="1">The sequence shown here is derived from an EMBL/GenBank/DDBJ whole genome shotgun (WGS) entry which is preliminary data.</text>
</comment>
<accession>A0ABV9YGP8</accession>
<dbReference type="RefSeq" id="WP_344037510.1">
    <property type="nucleotide sequence ID" value="NZ_BAAAKE010000007.1"/>
</dbReference>
<gene>
    <name evidence="1" type="ORF">ACFPFM_43105</name>
</gene>
<protein>
    <submittedName>
        <fullName evidence="1">Uncharacterized protein</fullName>
    </submittedName>
</protein>
<dbReference type="Proteomes" id="UP001595833">
    <property type="component" value="Unassembled WGS sequence"/>
</dbReference>
<evidence type="ECO:0000313" key="2">
    <source>
        <dbReference type="Proteomes" id="UP001595833"/>
    </source>
</evidence>
<name>A0ABV9YGP8_9PSEU</name>
<sequence length="57" mass="6558">MDSGYRVHGELRDFALHLFGTRGEWRVITLEFDHLRFTQATGAKTAIACRVRHKVSV</sequence>
<reference evidence="2" key="1">
    <citation type="journal article" date="2019" name="Int. J. Syst. Evol. Microbiol.">
        <title>The Global Catalogue of Microorganisms (GCM) 10K type strain sequencing project: providing services to taxonomists for standard genome sequencing and annotation.</title>
        <authorList>
            <consortium name="The Broad Institute Genomics Platform"/>
            <consortium name="The Broad Institute Genome Sequencing Center for Infectious Disease"/>
            <person name="Wu L."/>
            <person name="Ma J."/>
        </authorList>
    </citation>
    <scope>NUCLEOTIDE SEQUENCE [LARGE SCALE GENOMIC DNA]</scope>
    <source>
        <strain evidence="2">KCTC 12848</strain>
    </source>
</reference>